<dbReference type="Proteomes" id="UP000008794">
    <property type="component" value="Chromosome"/>
</dbReference>
<evidence type="ECO:0000313" key="2">
    <source>
        <dbReference type="Proteomes" id="UP000008794"/>
    </source>
</evidence>
<dbReference type="KEGG" id="ash:AL1_18520"/>
<name>D4IMQ6_9BACT</name>
<dbReference type="HOGENOM" id="CLU_2257784_0_0_10"/>
<proteinExistence type="predicted"/>
<sequence>MAIYATLIIILNLFHHYIFGKSMQYCFLCFKPHLLTLFQIIQKKFYRRCDLTHILRINQQAINFIINKFWTRRSICIYKRLTTSHNFHCGQTKILKIARNSTK</sequence>
<accession>D4IMQ6</accession>
<reference evidence="1 2" key="2">
    <citation type="submission" date="2010-03" db="EMBL/GenBank/DDBJ databases">
        <authorList>
            <person name="Pajon A."/>
        </authorList>
    </citation>
    <scope>NUCLEOTIDE SEQUENCE [LARGE SCALE GENOMIC DNA]</scope>
    <source>
        <strain evidence="1 2">WAL 8301</strain>
    </source>
</reference>
<protein>
    <submittedName>
        <fullName evidence="1">Uncharacterized protein</fullName>
    </submittedName>
</protein>
<reference evidence="1 2" key="1">
    <citation type="submission" date="2010-03" db="EMBL/GenBank/DDBJ databases">
        <title>The genome sequence of Alistipes shahii WAL 8301.</title>
        <authorList>
            <consortium name="metaHIT consortium -- http://www.metahit.eu/"/>
            <person name="Pajon A."/>
            <person name="Turner K."/>
            <person name="Parkhill J."/>
        </authorList>
    </citation>
    <scope>NUCLEOTIDE SEQUENCE [LARGE SCALE GENOMIC DNA]</scope>
    <source>
        <strain evidence="1 2">WAL 8301</strain>
    </source>
</reference>
<organism evidence="1 2">
    <name type="scientific">Alistipes shahii WAL 8301</name>
    <dbReference type="NCBI Taxonomy" id="717959"/>
    <lineage>
        <taxon>Bacteria</taxon>
        <taxon>Pseudomonadati</taxon>
        <taxon>Bacteroidota</taxon>
        <taxon>Bacteroidia</taxon>
        <taxon>Bacteroidales</taxon>
        <taxon>Rikenellaceae</taxon>
        <taxon>Alistipes</taxon>
    </lineage>
</organism>
<dbReference type="EMBL" id="FP929032">
    <property type="protein sequence ID" value="CBK64218.1"/>
    <property type="molecule type" value="Genomic_DNA"/>
</dbReference>
<dbReference type="AlphaFoldDB" id="D4IMQ6"/>
<evidence type="ECO:0000313" key="1">
    <source>
        <dbReference type="EMBL" id="CBK64218.1"/>
    </source>
</evidence>
<keyword evidence="2" id="KW-1185">Reference proteome</keyword>
<gene>
    <name evidence="1" type="ORF">AL1_18520</name>
</gene>